<reference evidence="1 2" key="1">
    <citation type="journal article" date="2011" name="J. Bacteriol.">
        <title>Genome sequence of Halorhabdus tiamatea, the first archaeon isolated from a deep-sea anoxic brine lake.</title>
        <authorList>
            <person name="Antunes A."/>
            <person name="Alam I."/>
            <person name="Bajic V.B."/>
            <person name="Stingl U."/>
        </authorList>
    </citation>
    <scope>NUCLEOTIDE SEQUENCE [LARGE SCALE GENOMIC DNA]</scope>
    <source>
        <strain evidence="1 2">SARL4B</strain>
    </source>
</reference>
<feature type="non-terminal residue" evidence="1">
    <location>
        <position position="1"/>
    </location>
</feature>
<evidence type="ECO:0000313" key="1">
    <source>
        <dbReference type="EMBL" id="ERJ05084.1"/>
    </source>
</evidence>
<proteinExistence type="predicted"/>
<dbReference type="Proteomes" id="UP000003861">
    <property type="component" value="Unassembled WGS sequence"/>
</dbReference>
<name>U2F9A5_9EURY</name>
<organism evidence="1 2">
    <name type="scientific">Halorhabdus tiamatea SARL4B</name>
    <dbReference type="NCBI Taxonomy" id="1033806"/>
    <lineage>
        <taxon>Archaea</taxon>
        <taxon>Methanobacteriati</taxon>
        <taxon>Methanobacteriota</taxon>
        <taxon>Stenosarchaea group</taxon>
        <taxon>Halobacteria</taxon>
        <taxon>Halobacteriales</taxon>
        <taxon>Haloarculaceae</taxon>
        <taxon>Halorhabdus</taxon>
    </lineage>
</organism>
<comment type="caution">
    <text evidence="1">The sequence shown here is derived from an EMBL/GenBank/DDBJ whole genome shotgun (WGS) entry which is preliminary data.</text>
</comment>
<evidence type="ECO:0000313" key="2">
    <source>
        <dbReference type="Proteomes" id="UP000003861"/>
    </source>
</evidence>
<dbReference type="EMBL" id="AFNT02000044">
    <property type="protein sequence ID" value="ERJ05084.1"/>
    <property type="molecule type" value="Genomic_DNA"/>
</dbReference>
<accession>U2F9A5</accession>
<protein>
    <submittedName>
        <fullName evidence="1">Uncharacterized protein</fullName>
    </submittedName>
</protein>
<dbReference type="AlphaFoldDB" id="U2F9A5"/>
<dbReference type="RefSeq" id="WP_008526567.1">
    <property type="nucleotide sequence ID" value="NZ_AFNT02000044.1"/>
</dbReference>
<reference evidence="1 2" key="2">
    <citation type="journal article" date="2013" name="PLoS ONE">
        <title>INDIGO - INtegrated Data Warehouse of MIcrobial GenOmes with Examples from the Red Sea Extremophiles.</title>
        <authorList>
            <person name="Alam I."/>
            <person name="Antunes A."/>
            <person name="Kamau A.A."/>
            <person name="Ba Alawi W."/>
            <person name="Kalkatawi M."/>
            <person name="Stingl U."/>
            <person name="Bajic V.B."/>
        </authorList>
    </citation>
    <scope>NUCLEOTIDE SEQUENCE [LARGE SCALE GENOMIC DNA]</scope>
    <source>
        <strain evidence="1 2">SARL4B</strain>
    </source>
</reference>
<sequence length="136" mass="15395">DGFYDTLPKQQENWEECGAPVLEELEDEDARTWYLRLRRPKKRGSGMMDRDHVKTGEPEKYLRESIDQFQRPRTTSIGGMVMSTVGVEDDEQREKLDDVAVRIVAAKINGGILGKGTASRIKANHERVAELYGASV</sequence>
<gene>
    <name evidence="1" type="ORF">HLRTI_002883</name>
</gene>